<dbReference type="InterPro" id="IPR010921">
    <property type="entry name" value="Trp_repressor/repl_initiator"/>
</dbReference>
<dbReference type="GO" id="GO:0003700">
    <property type="term" value="F:DNA-binding transcription factor activity"/>
    <property type="evidence" value="ECO:0007669"/>
    <property type="project" value="InterPro"/>
</dbReference>
<dbReference type="EMBL" id="LBTF01000050">
    <property type="protein sequence ID" value="KKQ34406.1"/>
    <property type="molecule type" value="Genomic_DNA"/>
</dbReference>
<comment type="caution">
    <text evidence="1">The sequence shown here is derived from an EMBL/GenBank/DDBJ whole genome shotgun (WGS) entry which is preliminary data.</text>
</comment>
<dbReference type="InterPro" id="IPR013368">
    <property type="entry name" value="YecD_YerC"/>
</dbReference>
<dbReference type="Pfam" id="PF01371">
    <property type="entry name" value="Trp_repressor"/>
    <property type="match status" value="1"/>
</dbReference>
<gene>
    <name evidence="1" type="ORF">US50_C0050G0014</name>
</gene>
<dbReference type="NCBIfam" id="TIGR02531">
    <property type="entry name" value="yecD_yerC"/>
    <property type="match status" value="1"/>
</dbReference>
<sequence length="112" mass="13279">MRVGRNENMAKFRAEKISYEKQDQLMKDFCEILSKLKTAEGVQDFLKDLLNRQERLMLIRRLLIAEMLEDDMSYQEIINKMKCGTTTIARVARWLNFGRQGYKNAISLKKKK</sequence>
<dbReference type="Gene3D" id="1.10.1270.10">
    <property type="entry name" value="TrpR-like"/>
    <property type="match status" value="1"/>
</dbReference>
<dbReference type="GO" id="GO:0043565">
    <property type="term" value="F:sequence-specific DNA binding"/>
    <property type="evidence" value="ECO:0007669"/>
    <property type="project" value="InterPro"/>
</dbReference>
<dbReference type="Proteomes" id="UP000033876">
    <property type="component" value="Unassembled WGS sequence"/>
</dbReference>
<dbReference type="AlphaFoldDB" id="A0A0G0K184"/>
<organism evidence="1 2">
    <name type="scientific">Candidatus Nomurabacteria bacterium GW2011_GWB1_37_5</name>
    <dbReference type="NCBI Taxonomy" id="1618742"/>
    <lineage>
        <taxon>Bacteria</taxon>
        <taxon>Candidatus Nomuraibacteriota</taxon>
    </lineage>
</organism>
<accession>A0A0G0K184</accession>
<name>A0A0G0K184_9BACT</name>
<dbReference type="SUPFAM" id="SSF48295">
    <property type="entry name" value="TrpR-like"/>
    <property type="match status" value="1"/>
</dbReference>
<dbReference type="InterPro" id="IPR038116">
    <property type="entry name" value="TrpR-like_sf"/>
</dbReference>
<dbReference type="InterPro" id="IPR000831">
    <property type="entry name" value="Trp_repress"/>
</dbReference>
<dbReference type="PANTHER" id="PTHR40080">
    <property type="entry name" value="LMO1763 PROTEIN"/>
    <property type="match status" value="1"/>
</dbReference>
<evidence type="ECO:0000313" key="1">
    <source>
        <dbReference type="EMBL" id="KKQ34406.1"/>
    </source>
</evidence>
<evidence type="ECO:0000313" key="2">
    <source>
        <dbReference type="Proteomes" id="UP000033876"/>
    </source>
</evidence>
<reference evidence="1 2" key="1">
    <citation type="journal article" date="2015" name="Nature">
        <title>rRNA introns, odd ribosomes, and small enigmatic genomes across a large radiation of phyla.</title>
        <authorList>
            <person name="Brown C.T."/>
            <person name="Hug L.A."/>
            <person name="Thomas B.C."/>
            <person name="Sharon I."/>
            <person name="Castelle C.J."/>
            <person name="Singh A."/>
            <person name="Wilkins M.J."/>
            <person name="Williams K.H."/>
            <person name="Banfield J.F."/>
        </authorList>
    </citation>
    <scope>NUCLEOTIDE SEQUENCE [LARGE SCALE GENOMIC DNA]</scope>
</reference>
<dbReference type="PANTHER" id="PTHR40080:SF1">
    <property type="entry name" value="TRPR-LIKE PROTEIN YERC_YECD"/>
    <property type="match status" value="1"/>
</dbReference>
<proteinExistence type="predicted"/>
<protein>
    <submittedName>
        <fullName evidence="1">TrpR family protein YerC/YecD</fullName>
    </submittedName>
</protein>